<dbReference type="EMBL" id="KV454481">
    <property type="protein sequence ID" value="ODV60789.1"/>
    <property type="molecule type" value="Genomic_DNA"/>
</dbReference>
<feature type="compositionally biased region" description="Low complexity" evidence="1">
    <location>
        <begin position="255"/>
        <end position="270"/>
    </location>
</feature>
<organism evidence="2 3">
    <name type="scientific">Ascoidea rubescens DSM 1968</name>
    <dbReference type="NCBI Taxonomy" id="1344418"/>
    <lineage>
        <taxon>Eukaryota</taxon>
        <taxon>Fungi</taxon>
        <taxon>Dikarya</taxon>
        <taxon>Ascomycota</taxon>
        <taxon>Saccharomycotina</taxon>
        <taxon>Saccharomycetes</taxon>
        <taxon>Ascoideaceae</taxon>
        <taxon>Ascoidea</taxon>
    </lineage>
</organism>
<dbReference type="Proteomes" id="UP000095038">
    <property type="component" value="Unassembled WGS sequence"/>
</dbReference>
<feature type="region of interest" description="Disordered" evidence="1">
    <location>
        <begin position="222"/>
        <end position="270"/>
    </location>
</feature>
<evidence type="ECO:0000256" key="1">
    <source>
        <dbReference type="SAM" id="MobiDB-lite"/>
    </source>
</evidence>
<proteinExistence type="predicted"/>
<evidence type="ECO:0000313" key="3">
    <source>
        <dbReference type="Proteomes" id="UP000095038"/>
    </source>
</evidence>
<protein>
    <submittedName>
        <fullName evidence="2">Uncharacterized protein</fullName>
    </submittedName>
</protein>
<dbReference type="RefSeq" id="XP_020047096.1">
    <property type="nucleotide sequence ID" value="XM_020193361.1"/>
</dbReference>
<reference evidence="3" key="1">
    <citation type="submission" date="2016-05" db="EMBL/GenBank/DDBJ databases">
        <title>Comparative genomics of biotechnologically important yeasts.</title>
        <authorList>
            <consortium name="DOE Joint Genome Institute"/>
            <person name="Riley R."/>
            <person name="Haridas S."/>
            <person name="Wolfe K.H."/>
            <person name="Lopes M.R."/>
            <person name="Hittinger C.T."/>
            <person name="Goker M."/>
            <person name="Salamov A."/>
            <person name="Wisecaver J."/>
            <person name="Long T.M."/>
            <person name="Aerts A.L."/>
            <person name="Barry K."/>
            <person name="Choi C."/>
            <person name="Clum A."/>
            <person name="Coughlan A.Y."/>
            <person name="Deshpande S."/>
            <person name="Douglass A.P."/>
            <person name="Hanson S.J."/>
            <person name="Klenk H.-P."/>
            <person name="Labutti K."/>
            <person name="Lapidus A."/>
            <person name="Lindquist E."/>
            <person name="Lipzen A."/>
            <person name="Meier-Kolthoff J.P."/>
            <person name="Ohm R.A."/>
            <person name="Otillar R.P."/>
            <person name="Pangilinan J."/>
            <person name="Peng Y."/>
            <person name="Rokas A."/>
            <person name="Rosa C.A."/>
            <person name="Scheuner C."/>
            <person name="Sibirny A.A."/>
            <person name="Slot J.C."/>
            <person name="Stielow J.B."/>
            <person name="Sun H."/>
            <person name="Kurtzman C.P."/>
            <person name="Blackwell M."/>
            <person name="Grigoriev I.V."/>
            <person name="Jeffries T.W."/>
        </authorList>
    </citation>
    <scope>NUCLEOTIDE SEQUENCE [LARGE SCALE GENOMIC DNA]</scope>
    <source>
        <strain evidence="3">DSM 1968</strain>
    </source>
</reference>
<gene>
    <name evidence="2" type="ORF">ASCRUDRAFT_76152</name>
</gene>
<dbReference type="GeneID" id="30966997"/>
<sequence length="368" mass="42109">MSKLLNLLSNSLNNSKLDSKLKFIVFGSPSSHNHASSSSSSSPSITKISQLNEISLYTFDSSNLLIINNFIIKHLQLVNKKIEKFLLNKLKFFKIINLYNLILLFNFLLQCSSNDFLSFWSKNNWLFHHLKFVILNTNYIIQKNDIFTVDNINNINNTKNNKNNAIIKKIGVNDTLLLKILRYSSNFITLLSDSNQLNNFRLNFQKLRSEFNKPNIRSSFDLKRKLNHSSSSDNDSDDDDYNNNNYSKAKESSNHNKNFSSSSPASRSSKSLDINRAISNPYSNNPFASPNHNLSTLHELPNESTIDLIDLTTNQADVLRSKTLPYKFSSRNNNHRYNLSINSSPLKPSTIDSNPYAFNSINHQKLLI</sequence>
<keyword evidence="3" id="KW-1185">Reference proteome</keyword>
<evidence type="ECO:0000313" key="2">
    <source>
        <dbReference type="EMBL" id="ODV60789.1"/>
    </source>
</evidence>
<dbReference type="AlphaFoldDB" id="A0A1D2VGR6"/>
<accession>A0A1D2VGR6</accession>
<dbReference type="InParanoid" id="A0A1D2VGR6"/>
<name>A0A1D2VGR6_9ASCO</name>